<evidence type="ECO:0000256" key="3">
    <source>
        <dbReference type="ARBA" id="ARBA00024378"/>
    </source>
</evidence>
<dbReference type="AlphaFoldDB" id="A0A835RCJ1"/>
<protein>
    <recommendedName>
        <fullName evidence="5">DUF4005 domain-containing protein</fullName>
    </recommendedName>
</protein>
<dbReference type="PANTHER" id="PTHR32295">
    <property type="entry name" value="IQ-DOMAIN 5-RELATED"/>
    <property type="match status" value="1"/>
</dbReference>
<comment type="subunit">
    <text evidence="3">Binds to multiple calmodulin (CaM) in the presence of Ca(2+) and CaM-like proteins.</text>
</comment>
<evidence type="ECO:0000256" key="1">
    <source>
        <dbReference type="ARBA" id="ARBA00022860"/>
    </source>
</evidence>
<evidence type="ECO:0000256" key="4">
    <source>
        <dbReference type="SAM" id="MobiDB-lite"/>
    </source>
</evidence>
<accession>A0A835RCJ1</accession>
<feature type="region of interest" description="Disordered" evidence="4">
    <location>
        <begin position="336"/>
        <end position="356"/>
    </location>
</feature>
<sequence>MAGEGGSWGSFLGAEEGSYRETRRTYFGGSPARSGSLADEDEQSKRAIAVAAATAAVAEAAVAAAQAAAAVVRLTSSGRSLGFRAVGSMKREDWAALKIQAAFRGYLARRALKALKGLVKLQALVRGNIVRKQAAETLRCMQALVRVQARARACRAIRSETSRSSKSSHSIPGPPTPEKYESAIRSSASKPNRSRSLKRTSSKKTRMDAANKDRNHSSNWNWLDQWMEGGYCDTQQVSRVMDDDKHTKILEVDTGKPPQFNSRQRSNPLPSSCPQTKSDESSRTAAIIPDSPSKDSTTAQLSIPSQSSPVDRHESLSPLRFPNVEFVDMGESPHFFSASSRPGSSRTGPFTPAKSECSRSLFSSYSDYPNYMAYTESSRAKARSQSAPKQRPECEKSSSVKRLSSHGSGRLQTALTQRSSMHAKFANKAYPGSGRLDQLGMPMRM</sequence>
<dbReference type="OrthoDB" id="185373at2759"/>
<keyword evidence="1" id="KW-0112">Calmodulin-binding</keyword>
<organism evidence="6 7">
    <name type="scientific">Vanilla planifolia</name>
    <name type="common">Vanilla</name>
    <dbReference type="NCBI Taxonomy" id="51239"/>
    <lineage>
        <taxon>Eukaryota</taxon>
        <taxon>Viridiplantae</taxon>
        <taxon>Streptophyta</taxon>
        <taxon>Embryophyta</taxon>
        <taxon>Tracheophyta</taxon>
        <taxon>Spermatophyta</taxon>
        <taxon>Magnoliopsida</taxon>
        <taxon>Liliopsida</taxon>
        <taxon>Asparagales</taxon>
        <taxon>Orchidaceae</taxon>
        <taxon>Vanilloideae</taxon>
        <taxon>Vanilleae</taxon>
        <taxon>Vanilla</taxon>
    </lineage>
</organism>
<reference evidence="6 7" key="1">
    <citation type="journal article" date="2020" name="Nat. Food">
        <title>A phased Vanilla planifolia genome enables genetic improvement of flavour and production.</title>
        <authorList>
            <person name="Hasing T."/>
            <person name="Tang H."/>
            <person name="Brym M."/>
            <person name="Khazi F."/>
            <person name="Huang T."/>
            <person name="Chambers A.H."/>
        </authorList>
    </citation>
    <scope>NUCLEOTIDE SEQUENCE [LARGE SCALE GENOMIC DNA]</scope>
    <source>
        <tissue evidence="6">Leaf</tissue>
    </source>
</reference>
<name>A0A835RCJ1_VANPL</name>
<gene>
    <name evidence="6" type="ORF">HPP92_007380</name>
</gene>
<feature type="compositionally biased region" description="Polar residues" evidence="4">
    <location>
        <begin position="337"/>
        <end position="348"/>
    </location>
</feature>
<evidence type="ECO:0000256" key="2">
    <source>
        <dbReference type="ARBA" id="ARBA00024341"/>
    </source>
</evidence>
<dbReference type="InterPro" id="IPR025064">
    <property type="entry name" value="DUF4005"/>
</dbReference>
<dbReference type="Pfam" id="PF00612">
    <property type="entry name" value="IQ"/>
    <property type="match status" value="2"/>
</dbReference>
<dbReference type="PROSITE" id="PS50096">
    <property type="entry name" value="IQ"/>
    <property type="match status" value="2"/>
</dbReference>
<evidence type="ECO:0000259" key="5">
    <source>
        <dbReference type="Pfam" id="PF13178"/>
    </source>
</evidence>
<feature type="region of interest" description="Disordered" evidence="4">
    <location>
        <begin position="379"/>
        <end position="412"/>
    </location>
</feature>
<feature type="compositionally biased region" description="Polar residues" evidence="4">
    <location>
        <begin position="294"/>
        <end position="309"/>
    </location>
</feature>
<dbReference type="PANTHER" id="PTHR32295:SF11">
    <property type="entry name" value="PROTEIN IQ-DOMAIN 22"/>
    <property type="match status" value="1"/>
</dbReference>
<feature type="region of interest" description="Disordered" evidence="4">
    <location>
        <begin position="157"/>
        <end position="217"/>
    </location>
</feature>
<feature type="region of interest" description="Disordered" evidence="4">
    <location>
        <begin position="250"/>
        <end position="316"/>
    </location>
</feature>
<comment type="similarity">
    <text evidence="2">Belongs to the IQD family.</text>
</comment>
<dbReference type="Pfam" id="PF13178">
    <property type="entry name" value="DUF4005"/>
    <property type="match status" value="1"/>
</dbReference>
<evidence type="ECO:0000313" key="6">
    <source>
        <dbReference type="EMBL" id="KAG0488569.1"/>
    </source>
</evidence>
<dbReference type="SMART" id="SM00015">
    <property type="entry name" value="IQ"/>
    <property type="match status" value="2"/>
</dbReference>
<feature type="compositionally biased region" description="Polar residues" evidence="4">
    <location>
        <begin position="400"/>
        <end position="412"/>
    </location>
</feature>
<feature type="domain" description="DUF4005" evidence="5">
    <location>
        <begin position="346"/>
        <end position="429"/>
    </location>
</feature>
<dbReference type="GO" id="GO:0005516">
    <property type="term" value="F:calmodulin binding"/>
    <property type="evidence" value="ECO:0007669"/>
    <property type="project" value="UniProtKB-KW"/>
</dbReference>
<comment type="caution">
    <text evidence="6">The sequence shown here is derived from an EMBL/GenBank/DDBJ whole genome shotgun (WGS) entry which is preliminary data.</text>
</comment>
<feature type="compositionally biased region" description="Polar residues" evidence="4">
    <location>
        <begin position="259"/>
        <end position="276"/>
    </location>
</feature>
<evidence type="ECO:0000313" key="7">
    <source>
        <dbReference type="Proteomes" id="UP000636800"/>
    </source>
</evidence>
<dbReference type="EMBL" id="JADCNL010000003">
    <property type="protein sequence ID" value="KAG0488569.1"/>
    <property type="molecule type" value="Genomic_DNA"/>
</dbReference>
<keyword evidence="7" id="KW-1185">Reference proteome</keyword>
<feature type="compositionally biased region" description="Basic and acidic residues" evidence="4">
    <location>
        <begin position="205"/>
        <end position="216"/>
    </location>
</feature>
<dbReference type="Proteomes" id="UP000636800">
    <property type="component" value="Chromosome 3"/>
</dbReference>
<feature type="compositionally biased region" description="Basic residues" evidence="4">
    <location>
        <begin position="192"/>
        <end position="204"/>
    </location>
</feature>
<dbReference type="CDD" id="cd23767">
    <property type="entry name" value="IQCD"/>
    <property type="match status" value="1"/>
</dbReference>
<dbReference type="Gene3D" id="1.20.5.190">
    <property type="match status" value="1"/>
</dbReference>
<dbReference type="InterPro" id="IPR000048">
    <property type="entry name" value="IQ_motif_EF-hand-BS"/>
</dbReference>
<proteinExistence type="inferred from homology"/>